<reference evidence="3" key="1">
    <citation type="submission" date="2022-01" db="EMBL/GenBank/DDBJ databases">
        <title>Antribacter sp. nov., isolated from Guizhou of China.</title>
        <authorList>
            <person name="Chengliang C."/>
            <person name="Ya Z."/>
        </authorList>
    </citation>
    <scope>NUCLEOTIDE SEQUENCE</scope>
    <source>
        <strain evidence="3">KLBMP 9083</strain>
    </source>
</reference>
<dbReference type="PANTHER" id="PTHR43190:SF3">
    <property type="entry name" value="N-ACETYL-D-GLUCOSAMINE KINASE"/>
    <property type="match status" value="1"/>
</dbReference>
<dbReference type="PANTHER" id="PTHR43190">
    <property type="entry name" value="N-ACETYL-D-GLUCOSAMINE KINASE"/>
    <property type="match status" value="1"/>
</dbReference>
<dbReference type="EMBL" id="JAKGSG010000034">
    <property type="protein sequence ID" value="MCF4121797.1"/>
    <property type="molecule type" value="Genomic_DNA"/>
</dbReference>
<accession>A0AA41QGJ7</accession>
<feature type="region of interest" description="Disordered" evidence="1">
    <location>
        <begin position="377"/>
        <end position="401"/>
    </location>
</feature>
<evidence type="ECO:0000256" key="1">
    <source>
        <dbReference type="SAM" id="MobiDB-lite"/>
    </source>
</evidence>
<gene>
    <name evidence="3" type="ORF">L1785_12475</name>
</gene>
<keyword evidence="4" id="KW-1185">Reference proteome</keyword>
<comment type="caution">
    <text evidence="3">The sequence shown here is derived from an EMBL/GenBank/DDBJ whole genome shotgun (WGS) entry which is preliminary data.</text>
</comment>
<evidence type="ECO:0000313" key="4">
    <source>
        <dbReference type="Proteomes" id="UP001165405"/>
    </source>
</evidence>
<dbReference type="InterPro" id="IPR002731">
    <property type="entry name" value="ATPase_BadF"/>
</dbReference>
<dbReference type="RefSeq" id="WP_236089591.1">
    <property type="nucleotide sequence ID" value="NZ_JAKGSG010000034.1"/>
</dbReference>
<sequence length="401" mass="41661">MSDITRGADDPAAEGWAETWNVALDVGGSGSRLVAELKHGPEPERIQLEGRPVRILPTGSDASEVVASLCRSFTAWAARTGQPGDPAREGRPHVSAAAVGVTGLTSLVPSPGEVHDVLARELFTNRTAVAGDALTAHLGALRGRAGAVLAVGTGAVAFSFDRSGRWHRADGWGHLLGDLGAGVWIGGEALRAATAAHDGRPRGGSKRLLDAALARLGPVPSWPAQLYMSADRARKLASFTPEVMRAAQEGDEMSQRILHEAGKHLATTLATALAPGIPALASTTGRLVQEESPLTRSLAENLAEERPDVQLVPSAGTPLDGALHLARRLAEVPAKVVGYRPWLTVRIDGRGAAGGPADMGADTLVAELSATELPVDRADRHNLPGHPYGQHGPARPSGDAS</sequence>
<dbReference type="Gene3D" id="3.30.420.40">
    <property type="match status" value="2"/>
</dbReference>
<dbReference type="InterPro" id="IPR052519">
    <property type="entry name" value="Euk-type_GlcNAc_Kinase"/>
</dbReference>
<dbReference type="SUPFAM" id="SSF53067">
    <property type="entry name" value="Actin-like ATPase domain"/>
    <property type="match status" value="1"/>
</dbReference>
<evidence type="ECO:0000313" key="3">
    <source>
        <dbReference type="EMBL" id="MCF4121797.1"/>
    </source>
</evidence>
<proteinExistence type="predicted"/>
<organism evidence="3 4">
    <name type="scientific">Antribacter soli</name>
    <dbReference type="NCBI Taxonomy" id="2910976"/>
    <lineage>
        <taxon>Bacteria</taxon>
        <taxon>Bacillati</taxon>
        <taxon>Actinomycetota</taxon>
        <taxon>Actinomycetes</taxon>
        <taxon>Micrococcales</taxon>
        <taxon>Promicromonosporaceae</taxon>
        <taxon>Antribacter</taxon>
    </lineage>
</organism>
<dbReference type="InterPro" id="IPR043129">
    <property type="entry name" value="ATPase_NBD"/>
</dbReference>
<name>A0AA41QGJ7_9MICO</name>
<feature type="domain" description="ATPase BadF/BadG/BcrA/BcrD type" evidence="2">
    <location>
        <begin position="88"/>
        <end position="271"/>
    </location>
</feature>
<dbReference type="AlphaFoldDB" id="A0AA41QGJ7"/>
<dbReference type="Proteomes" id="UP001165405">
    <property type="component" value="Unassembled WGS sequence"/>
</dbReference>
<evidence type="ECO:0000259" key="2">
    <source>
        <dbReference type="Pfam" id="PF01869"/>
    </source>
</evidence>
<protein>
    <recommendedName>
        <fullName evidence="2">ATPase BadF/BadG/BcrA/BcrD type domain-containing protein</fullName>
    </recommendedName>
</protein>
<dbReference type="Pfam" id="PF01869">
    <property type="entry name" value="BcrAD_BadFG"/>
    <property type="match status" value="1"/>
</dbReference>